<feature type="compositionally biased region" description="Low complexity" evidence="1">
    <location>
        <begin position="112"/>
        <end position="124"/>
    </location>
</feature>
<dbReference type="EMBL" id="VRMN01000001">
    <property type="protein sequence ID" value="KAA8497621.1"/>
    <property type="molecule type" value="Genomic_DNA"/>
</dbReference>
<accession>A0A5J4Z159</accession>
<organism evidence="3 4">
    <name type="scientific">Porphyridium purpureum</name>
    <name type="common">Red alga</name>
    <name type="synonym">Porphyridium cruentum</name>
    <dbReference type="NCBI Taxonomy" id="35688"/>
    <lineage>
        <taxon>Eukaryota</taxon>
        <taxon>Rhodophyta</taxon>
        <taxon>Bangiophyceae</taxon>
        <taxon>Porphyridiales</taxon>
        <taxon>Porphyridiaceae</taxon>
        <taxon>Porphyridium</taxon>
    </lineage>
</organism>
<evidence type="ECO:0000313" key="4">
    <source>
        <dbReference type="Proteomes" id="UP000324585"/>
    </source>
</evidence>
<evidence type="ECO:0000256" key="1">
    <source>
        <dbReference type="SAM" id="MobiDB-lite"/>
    </source>
</evidence>
<comment type="caution">
    <text evidence="3">The sequence shown here is derived from an EMBL/GenBank/DDBJ whole genome shotgun (WGS) entry which is preliminary data.</text>
</comment>
<dbReference type="AlphaFoldDB" id="A0A5J4Z159"/>
<keyword evidence="2" id="KW-0812">Transmembrane</keyword>
<gene>
    <name evidence="3" type="ORF">FVE85_5206</name>
</gene>
<feature type="compositionally biased region" description="Polar residues" evidence="1">
    <location>
        <begin position="129"/>
        <end position="142"/>
    </location>
</feature>
<proteinExistence type="predicted"/>
<evidence type="ECO:0000256" key="2">
    <source>
        <dbReference type="SAM" id="Phobius"/>
    </source>
</evidence>
<protein>
    <submittedName>
        <fullName evidence="3">Uncharacterized protein</fullName>
    </submittedName>
</protein>
<feature type="region of interest" description="Disordered" evidence="1">
    <location>
        <begin position="107"/>
        <end position="142"/>
    </location>
</feature>
<keyword evidence="2" id="KW-1133">Transmembrane helix</keyword>
<dbReference type="Proteomes" id="UP000324585">
    <property type="component" value="Unassembled WGS sequence"/>
</dbReference>
<keyword evidence="2" id="KW-0472">Membrane</keyword>
<evidence type="ECO:0000313" key="3">
    <source>
        <dbReference type="EMBL" id="KAA8497621.1"/>
    </source>
</evidence>
<name>A0A5J4Z159_PORPP</name>
<feature type="transmembrane region" description="Helical" evidence="2">
    <location>
        <begin position="68"/>
        <end position="91"/>
    </location>
</feature>
<reference evidence="4" key="1">
    <citation type="journal article" date="2019" name="Nat. Commun.">
        <title>Expansion of phycobilisome linker gene families in mesophilic red algae.</title>
        <authorList>
            <person name="Lee J."/>
            <person name="Kim D."/>
            <person name="Bhattacharya D."/>
            <person name="Yoon H.S."/>
        </authorList>
    </citation>
    <scope>NUCLEOTIDE SEQUENCE [LARGE SCALE GENOMIC DNA]</scope>
    <source>
        <strain evidence="4">CCMP 1328</strain>
    </source>
</reference>
<keyword evidence="4" id="KW-1185">Reference proteome</keyword>
<sequence>MAAQFPRVVLEGMLGYAGPADMMYVAEDVLADGTSETFRDSYQMRFSEQQAQPPTRPYQPAMSGWTRAMMFVAVAWALMFYVLRFVLLYLYTQVRYAWTKLQEQRLREQEHQSPQPSHAHQSHSGLASGPQQHAHSGNMFQQQVQPGHRLWAGGPPPADHATYLRIQEDVRRCMQQQNGQRTHQQQTR</sequence>